<dbReference type="STRING" id="469383.Cwoe_1615"/>
<dbReference type="InterPro" id="IPR003594">
    <property type="entry name" value="HATPase_dom"/>
</dbReference>
<dbReference type="Pfam" id="PF23539">
    <property type="entry name" value="DUF7134"/>
    <property type="match status" value="1"/>
</dbReference>
<dbReference type="KEGG" id="cwo:Cwoe_1615"/>
<feature type="transmembrane region" description="Helical" evidence="9">
    <location>
        <begin position="129"/>
        <end position="150"/>
    </location>
</feature>
<feature type="domain" description="Histidine kinase" evidence="10">
    <location>
        <begin position="300"/>
        <end position="388"/>
    </location>
</feature>
<evidence type="ECO:0000313" key="11">
    <source>
        <dbReference type="EMBL" id="ADB50043.1"/>
    </source>
</evidence>
<dbReference type="PROSITE" id="PS50109">
    <property type="entry name" value="HIS_KIN"/>
    <property type="match status" value="1"/>
</dbReference>
<dbReference type="GO" id="GO:0016020">
    <property type="term" value="C:membrane"/>
    <property type="evidence" value="ECO:0007669"/>
    <property type="project" value="InterPro"/>
</dbReference>
<proteinExistence type="predicted"/>
<dbReference type="CDD" id="cd16917">
    <property type="entry name" value="HATPase_UhpB-NarQ-NarX-like"/>
    <property type="match status" value="1"/>
</dbReference>
<feature type="transmembrane region" description="Helical" evidence="9">
    <location>
        <begin position="89"/>
        <end position="117"/>
    </location>
</feature>
<dbReference type="PANTHER" id="PTHR24421:SF10">
    <property type="entry name" value="NITRATE_NITRITE SENSOR PROTEIN NARQ"/>
    <property type="match status" value="1"/>
</dbReference>
<keyword evidence="8" id="KW-0902">Two-component regulatory system</keyword>
<keyword evidence="12" id="KW-1185">Reference proteome</keyword>
<evidence type="ECO:0000256" key="7">
    <source>
        <dbReference type="ARBA" id="ARBA00022840"/>
    </source>
</evidence>
<dbReference type="SUPFAM" id="SSF55874">
    <property type="entry name" value="ATPase domain of HSP90 chaperone/DNA topoisomerase II/histidine kinase"/>
    <property type="match status" value="1"/>
</dbReference>
<name>D3F0W7_CONWI</name>
<keyword evidence="5" id="KW-0547">Nucleotide-binding</keyword>
<evidence type="ECO:0000256" key="4">
    <source>
        <dbReference type="ARBA" id="ARBA00022679"/>
    </source>
</evidence>
<gene>
    <name evidence="11" type="ordered locus">Cwoe_1615</name>
</gene>
<keyword evidence="9" id="KW-0812">Transmembrane</keyword>
<keyword evidence="3" id="KW-0597">Phosphoprotein</keyword>
<feature type="transmembrane region" description="Helical" evidence="9">
    <location>
        <begin position="64"/>
        <end position="83"/>
    </location>
</feature>
<dbReference type="Pfam" id="PF02518">
    <property type="entry name" value="HATPase_c"/>
    <property type="match status" value="1"/>
</dbReference>
<dbReference type="GO" id="GO:0000155">
    <property type="term" value="F:phosphorelay sensor kinase activity"/>
    <property type="evidence" value="ECO:0007669"/>
    <property type="project" value="InterPro"/>
</dbReference>
<evidence type="ECO:0000256" key="9">
    <source>
        <dbReference type="SAM" id="Phobius"/>
    </source>
</evidence>
<dbReference type="InterPro" id="IPR036890">
    <property type="entry name" value="HATPase_C_sf"/>
</dbReference>
<reference evidence="11 12" key="1">
    <citation type="journal article" date="2010" name="Stand. Genomic Sci.">
        <title>Complete genome sequence of Conexibacter woesei type strain (ID131577).</title>
        <authorList>
            <person name="Pukall R."/>
            <person name="Lapidus A."/>
            <person name="Glavina Del Rio T."/>
            <person name="Copeland A."/>
            <person name="Tice H."/>
            <person name="Cheng J.-F."/>
            <person name="Lucas S."/>
            <person name="Chen F."/>
            <person name="Nolan M."/>
            <person name="Bruce D."/>
            <person name="Goodwin L."/>
            <person name="Pitluck S."/>
            <person name="Mavromatis K."/>
            <person name="Ivanova N."/>
            <person name="Ovchinnikova G."/>
            <person name="Pati A."/>
            <person name="Chen A."/>
            <person name="Palaniappan K."/>
            <person name="Land M."/>
            <person name="Hauser L."/>
            <person name="Chang Y.-J."/>
            <person name="Jeffries C.D."/>
            <person name="Chain P."/>
            <person name="Meincke L."/>
            <person name="Sims D."/>
            <person name="Brettin T."/>
            <person name="Detter J.C."/>
            <person name="Rohde M."/>
            <person name="Goeker M."/>
            <person name="Bristow J."/>
            <person name="Eisen J.A."/>
            <person name="Markowitz V."/>
            <person name="Kyrpides N.C."/>
            <person name="Klenk H.-P."/>
            <person name="Hugenholtz P."/>
        </authorList>
    </citation>
    <scope>NUCLEOTIDE SEQUENCE [LARGE SCALE GENOMIC DNA]</scope>
    <source>
        <strain evidence="12">DSM 14684 / CIP 108061 / JCM 11494 / NBRC 100937 / ID131577</strain>
    </source>
</reference>
<dbReference type="InterPro" id="IPR055558">
    <property type="entry name" value="DUF7134"/>
</dbReference>
<comment type="catalytic activity">
    <reaction evidence="1">
        <text>ATP + protein L-histidine = ADP + protein N-phospho-L-histidine.</text>
        <dbReference type="EC" id="2.7.13.3"/>
    </reaction>
</comment>
<keyword evidence="9" id="KW-0472">Membrane</keyword>
<dbReference type="GO" id="GO:0046983">
    <property type="term" value="F:protein dimerization activity"/>
    <property type="evidence" value="ECO:0007669"/>
    <property type="project" value="InterPro"/>
</dbReference>
<reference evidence="12" key="2">
    <citation type="submission" date="2010-01" db="EMBL/GenBank/DDBJ databases">
        <title>The complete genome of Conexibacter woesei DSM 14684.</title>
        <authorList>
            <consortium name="US DOE Joint Genome Institute (JGI-PGF)"/>
            <person name="Lucas S."/>
            <person name="Copeland A."/>
            <person name="Lapidus A."/>
            <person name="Glavina del Rio T."/>
            <person name="Dalin E."/>
            <person name="Tice H."/>
            <person name="Bruce D."/>
            <person name="Goodwin L."/>
            <person name="Pitluck S."/>
            <person name="Kyrpides N."/>
            <person name="Mavromatis K."/>
            <person name="Ivanova N."/>
            <person name="Mikhailova N."/>
            <person name="Chertkov O."/>
            <person name="Brettin T."/>
            <person name="Detter J.C."/>
            <person name="Han C."/>
            <person name="Larimer F."/>
            <person name="Land M."/>
            <person name="Hauser L."/>
            <person name="Markowitz V."/>
            <person name="Cheng J.-F."/>
            <person name="Hugenholtz P."/>
            <person name="Woyke T."/>
            <person name="Wu D."/>
            <person name="Pukall R."/>
            <person name="Steenblock K."/>
            <person name="Schneider S."/>
            <person name="Klenk H.-P."/>
            <person name="Eisen J.A."/>
        </authorList>
    </citation>
    <scope>NUCLEOTIDE SEQUENCE [LARGE SCALE GENOMIC DNA]</scope>
    <source>
        <strain evidence="12">DSM 14684 / CIP 108061 / JCM 11494 / NBRC 100937 / ID131577</strain>
    </source>
</reference>
<protein>
    <recommendedName>
        <fullName evidence="2">histidine kinase</fullName>
        <ecNumber evidence="2">2.7.13.3</ecNumber>
    </recommendedName>
</protein>
<dbReference type="GO" id="GO:0005524">
    <property type="term" value="F:ATP binding"/>
    <property type="evidence" value="ECO:0007669"/>
    <property type="project" value="UniProtKB-KW"/>
</dbReference>
<evidence type="ECO:0000313" key="12">
    <source>
        <dbReference type="Proteomes" id="UP000008229"/>
    </source>
</evidence>
<evidence type="ECO:0000256" key="3">
    <source>
        <dbReference type="ARBA" id="ARBA00022553"/>
    </source>
</evidence>
<evidence type="ECO:0000256" key="8">
    <source>
        <dbReference type="ARBA" id="ARBA00023012"/>
    </source>
</evidence>
<keyword evidence="7" id="KW-0067">ATP-binding</keyword>
<accession>D3F0W7</accession>
<dbReference type="InterPro" id="IPR011712">
    <property type="entry name" value="Sig_transdc_His_kin_sub3_dim/P"/>
</dbReference>
<dbReference type="InterPro" id="IPR005467">
    <property type="entry name" value="His_kinase_dom"/>
</dbReference>
<evidence type="ECO:0000259" key="10">
    <source>
        <dbReference type="PROSITE" id="PS50109"/>
    </source>
</evidence>
<organism evidence="11 12">
    <name type="scientific">Conexibacter woesei (strain DSM 14684 / CCUG 47730 / CIP 108061 / JCM 11494 / NBRC 100937 / ID131577)</name>
    <dbReference type="NCBI Taxonomy" id="469383"/>
    <lineage>
        <taxon>Bacteria</taxon>
        <taxon>Bacillati</taxon>
        <taxon>Actinomycetota</taxon>
        <taxon>Thermoleophilia</taxon>
        <taxon>Solirubrobacterales</taxon>
        <taxon>Conexibacteraceae</taxon>
        <taxon>Conexibacter</taxon>
    </lineage>
</organism>
<evidence type="ECO:0000256" key="1">
    <source>
        <dbReference type="ARBA" id="ARBA00000085"/>
    </source>
</evidence>
<keyword evidence="4 11" id="KW-0808">Transferase</keyword>
<dbReference type="RefSeq" id="WP_012933094.1">
    <property type="nucleotide sequence ID" value="NC_013739.1"/>
</dbReference>
<evidence type="ECO:0000256" key="2">
    <source>
        <dbReference type="ARBA" id="ARBA00012438"/>
    </source>
</evidence>
<evidence type="ECO:0000256" key="6">
    <source>
        <dbReference type="ARBA" id="ARBA00022777"/>
    </source>
</evidence>
<sequence length="392" mass="40468" precursor="true">MSTAVNDSRVAGARRADAGLAAAAAAAVFADALADGGEGGWGLMLLTSVAMCAPLAWRRTEPVAALVGVMLGALLHTALGTAVPDSALAFLVALFACYSVAAHAPLTGALAGLAVAVAGSAAVVRVADAAAPVSDFLAPALFFPLVWGLGRVVHGRVVQTLQLRRSAQRLEAERDERARAAVAAERARIARELHDIVAHGVSVMVVQSGAARRLLESDPATARRALEHVEATGRDALAEMRRMLGVLRRADDDLALTPQPRLDQLDVLVRRTRDAGLPVDVRVEGDRTELTAGVDLVAYRVVQEALTNVLKHARATRAVVELRYGATALALEISDDGRPGGTPPAAAAGDGHGLVGMRERVTLYGGRVEAAAGAGGGFRVSALLPYDAGGSP</sequence>
<dbReference type="HOGENOM" id="CLU_000445_20_1_11"/>
<dbReference type="Proteomes" id="UP000008229">
    <property type="component" value="Chromosome"/>
</dbReference>
<dbReference type="OrthoDB" id="227596at2"/>
<dbReference type="AlphaFoldDB" id="D3F0W7"/>
<dbReference type="EC" id="2.7.13.3" evidence="2"/>
<dbReference type="EMBL" id="CP001854">
    <property type="protein sequence ID" value="ADB50043.1"/>
    <property type="molecule type" value="Genomic_DNA"/>
</dbReference>
<dbReference type="InterPro" id="IPR050482">
    <property type="entry name" value="Sensor_HK_TwoCompSys"/>
</dbReference>
<dbReference type="Gene3D" id="1.20.5.1930">
    <property type="match status" value="1"/>
</dbReference>
<dbReference type="eggNOG" id="COG4585">
    <property type="taxonomic scope" value="Bacteria"/>
</dbReference>
<evidence type="ECO:0000256" key="5">
    <source>
        <dbReference type="ARBA" id="ARBA00022741"/>
    </source>
</evidence>
<dbReference type="PANTHER" id="PTHR24421">
    <property type="entry name" value="NITRATE/NITRITE SENSOR PROTEIN NARX-RELATED"/>
    <property type="match status" value="1"/>
</dbReference>
<keyword evidence="9" id="KW-1133">Transmembrane helix</keyword>
<keyword evidence="6 11" id="KW-0418">Kinase</keyword>
<dbReference type="Pfam" id="PF07730">
    <property type="entry name" value="HisKA_3"/>
    <property type="match status" value="1"/>
</dbReference>
<dbReference type="Gene3D" id="3.30.565.10">
    <property type="entry name" value="Histidine kinase-like ATPase, C-terminal domain"/>
    <property type="match status" value="1"/>
</dbReference>